<evidence type="ECO:0000256" key="1">
    <source>
        <dbReference type="ARBA" id="ARBA00022679"/>
    </source>
</evidence>
<dbReference type="NCBIfam" id="TIGR00125">
    <property type="entry name" value="cyt_tran_rel"/>
    <property type="match status" value="1"/>
</dbReference>
<dbReference type="EMBL" id="QMWO01000110">
    <property type="protein sequence ID" value="RLG68935.1"/>
    <property type="molecule type" value="Genomic_DNA"/>
</dbReference>
<dbReference type="PANTHER" id="PTHR43793:SF1">
    <property type="entry name" value="FAD SYNTHASE"/>
    <property type="match status" value="1"/>
</dbReference>
<organism evidence="4 5">
    <name type="scientific">Candidatus Iainarchaeum sp</name>
    <dbReference type="NCBI Taxonomy" id="3101447"/>
    <lineage>
        <taxon>Archaea</taxon>
        <taxon>Candidatus Iainarchaeota</taxon>
        <taxon>Candidatus Iainarchaeia</taxon>
        <taxon>Candidatus Iainarchaeales</taxon>
        <taxon>Candidatus Iainarchaeaceae</taxon>
        <taxon>Candidatus Iainarchaeum</taxon>
    </lineage>
</organism>
<accession>A0A497JEY8</accession>
<dbReference type="Pfam" id="PF01467">
    <property type="entry name" value="CTP_transf_like"/>
    <property type="match status" value="1"/>
</dbReference>
<protein>
    <submittedName>
        <fullName evidence="4">FAD synthase</fullName>
    </submittedName>
</protein>
<dbReference type="SUPFAM" id="SSF52374">
    <property type="entry name" value="Nucleotidylyl transferase"/>
    <property type="match status" value="1"/>
</dbReference>
<dbReference type="Proteomes" id="UP000277633">
    <property type="component" value="Unassembled WGS sequence"/>
</dbReference>
<dbReference type="GO" id="GO:0016779">
    <property type="term" value="F:nucleotidyltransferase activity"/>
    <property type="evidence" value="ECO:0007669"/>
    <property type="project" value="UniProtKB-KW"/>
</dbReference>
<reference evidence="4 5" key="1">
    <citation type="submission" date="2018-06" db="EMBL/GenBank/DDBJ databases">
        <title>Extensive metabolic versatility and redundancy in microbially diverse, dynamic hydrothermal sediments.</title>
        <authorList>
            <person name="Dombrowski N."/>
            <person name="Teske A."/>
            <person name="Baker B.J."/>
        </authorList>
    </citation>
    <scope>NUCLEOTIDE SEQUENCE [LARGE SCALE GENOMIC DNA]</scope>
    <source>
        <strain evidence="4">B9_G13</strain>
    </source>
</reference>
<gene>
    <name evidence="4" type="ORF">DRO07_02925</name>
</gene>
<keyword evidence="1" id="KW-0808">Transferase</keyword>
<keyword evidence="2" id="KW-0548">Nucleotidyltransferase</keyword>
<dbReference type="InterPro" id="IPR050385">
    <property type="entry name" value="Archaeal_FAD_synthase"/>
</dbReference>
<dbReference type="Gene3D" id="3.40.50.620">
    <property type="entry name" value="HUPs"/>
    <property type="match status" value="1"/>
</dbReference>
<feature type="domain" description="Cytidyltransferase-like" evidence="3">
    <location>
        <begin position="8"/>
        <end position="92"/>
    </location>
</feature>
<feature type="non-terminal residue" evidence="4">
    <location>
        <position position="93"/>
    </location>
</feature>
<dbReference type="InterPro" id="IPR014729">
    <property type="entry name" value="Rossmann-like_a/b/a_fold"/>
</dbReference>
<dbReference type="InterPro" id="IPR004821">
    <property type="entry name" value="Cyt_trans-like"/>
</dbReference>
<comment type="caution">
    <text evidence="4">The sequence shown here is derived from an EMBL/GenBank/DDBJ whole genome shotgun (WGS) entry which is preliminary data.</text>
</comment>
<evidence type="ECO:0000259" key="3">
    <source>
        <dbReference type="Pfam" id="PF01467"/>
    </source>
</evidence>
<dbReference type="PANTHER" id="PTHR43793">
    <property type="entry name" value="FAD SYNTHASE"/>
    <property type="match status" value="1"/>
</dbReference>
<evidence type="ECO:0000313" key="4">
    <source>
        <dbReference type="EMBL" id="RLG68935.1"/>
    </source>
</evidence>
<evidence type="ECO:0000313" key="5">
    <source>
        <dbReference type="Proteomes" id="UP000277633"/>
    </source>
</evidence>
<proteinExistence type="predicted"/>
<dbReference type="AlphaFoldDB" id="A0A497JEY8"/>
<name>A0A497JEY8_9ARCH</name>
<evidence type="ECO:0000256" key="2">
    <source>
        <dbReference type="ARBA" id="ARBA00022695"/>
    </source>
</evidence>
<sequence length="93" mass="10593">MGKEKLVLAFGCFDILHPGHLYYLKKAKALGSKLIVVIARDENVLKEKGYRPLKDEKQRLAIINALRFVDKAVLGSKRDKLETILKYRPDVIA</sequence>